<evidence type="ECO:0000313" key="3">
    <source>
        <dbReference type="Proteomes" id="UP001499843"/>
    </source>
</evidence>
<sequence length="70" mass="7762">MNRGESTRLLTPKQVGELWGVSEWTVRRHIASGALPYLNIAPPGCKKPRTRIRESDAVAYIESLVVDLAS</sequence>
<protein>
    <recommendedName>
        <fullName evidence="1">Helix-turn-helix domain-containing protein</fullName>
    </recommendedName>
</protein>
<organism evidence="2 3">
    <name type="scientific">Nonomuraea monospora</name>
    <dbReference type="NCBI Taxonomy" id="568818"/>
    <lineage>
        <taxon>Bacteria</taxon>
        <taxon>Bacillati</taxon>
        <taxon>Actinomycetota</taxon>
        <taxon>Actinomycetes</taxon>
        <taxon>Streptosporangiales</taxon>
        <taxon>Streptosporangiaceae</taxon>
        <taxon>Nonomuraea</taxon>
    </lineage>
</organism>
<dbReference type="Proteomes" id="UP001499843">
    <property type="component" value="Unassembled WGS sequence"/>
</dbReference>
<reference evidence="3" key="1">
    <citation type="journal article" date="2019" name="Int. J. Syst. Evol. Microbiol.">
        <title>The Global Catalogue of Microorganisms (GCM) 10K type strain sequencing project: providing services to taxonomists for standard genome sequencing and annotation.</title>
        <authorList>
            <consortium name="The Broad Institute Genomics Platform"/>
            <consortium name="The Broad Institute Genome Sequencing Center for Infectious Disease"/>
            <person name="Wu L."/>
            <person name="Ma J."/>
        </authorList>
    </citation>
    <scope>NUCLEOTIDE SEQUENCE [LARGE SCALE GENOMIC DNA]</scope>
    <source>
        <strain evidence="3">JCM 16114</strain>
    </source>
</reference>
<accession>A0ABP5PFM7</accession>
<dbReference type="RefSeq" id="WP_425566023.1">
    <property type="nucleotide sequence ID" value="NZ_BAAAQX010000012.1"/>
</dbReference>
<dbReference type="SUPFAM" id="SSF46955">
    <property type="entry name" value="Putative DNA-binding domain"/>
    <property type="match status" value="1"/>
</dbReference>
<dbReference type="Pfam" id="PF12728">
    <property type="entry name" value="HTH_17"/>
    <property type="match status" value="1"/>
</dbReference>
<proteinExistence type="predicted"/>
<feature type="domain" description="Helix-turn-helix" evidence="1">
    <location>
        <begin position="9"/>
        <end position="63"/>
    </location>
</feature>
<comment type="caution">
    <text evidence="2">The sequence shown here is derived from an EMBL/GenBank/DDBJ whole genome shotgun (WGS) entry which is preliminary data.</text>
</comment>
<dbReference type="EMBL" id="BAAAQX010000012">
    <property type="protein sequence ID" value="GAA2209348.1"/>
    <property type="molecule type" value="Genomic_DNA"/>
</dbReference>
<evidence type="ECO:0000313" key="2">
    <source>
        <dbReference type="EMBL" id="GAA2209348.1"/>
    </source>
</evidence>
<dbReference type="InterPro" id="IPR041657">
    <property type="entry name" value="HTH_17"/>
</dbReference>
<gene>
    <name evidence="2" type="ORF">GCM10009850_048060</name>
</gene>
<name>A0ABP5PFM7_9ACTN</name>
<keyword evidence="3" id="KW-1185">Reference proteome</keyword>
<dbReference type="InterPro" id="IPR009061">
    <property type="entry name" value="DNA-bd_dom_put_sf"/>
</dbReference>
<evidence type="ECO:0000259" key="1">
    <source>
        <dbReference type="Pfam" id="PF12728"/>
    </source>
</evidence>